<name>A0ACC2V9G8_9TREE</name>
<proteinExistence type="predicted"/>
<keyword evidence="2" id="KW-1185">Reference proteome</keyword>
<evidence type="ECO:0000313" key="1">
    <source>
        <dbReference type="EMBL" id="KAJ9095565.1"/>
    </source>
</evidence>
<accession>A0ACC2V9G8</accession>
<organism evidence="1 2">
    <name type="scientific">Naganishia adeliensis</name>
    <dbReference type="NCBI Taxonomy" id="92952"/>
    <lineage>
        <taxon>Eukaryota</taxon>
        <taxon>Fungi</taxon>
        <taxon>Dikarya</taxon>
        <taxon>Basidiomycota</taxon>
        <taxon>Agaricomycotina</taxon>
        <taxon>Tremellomycetes</taxon>
        <taxon>Filobasidiales</taxon>
        <taxon>Filobasidiaceae</taxon>
        <taxon>Naganishia</taxon>
    </lineage>
</organism>
<evidence type="ECO:0000313" key="2">
    <source>
        <dbReference type="Proteomes" id="UP001230649"/>
    </source>
</evidence>
<dbReference type="Proteomes" id="UP001230649">
    <property type="component" value="Unassembled WGS sequence"/>
</dbReference>
<sequence>MLVSPDEDPRITAGRYTTSAGSSLLKDNMRTPPLRPIARTGCGWLGMMYVGERSTRLRTSSLRLGWRLSLYQELDEYGQYIQAHSSLLPNQRLFSLIATGRNSVVCKDRAERENNALTELVFDPDEGFGPDDFLSWIYRIQEKLLSEFPSDQKVPALPSKICFDTAGAGCTYETAQICLAHECN</sequence>
<dbReference type="EMBL" id="JASBWS010000122">
    <property type="protein sequence ID" value="KAJ9095565.1"/>
    <property type="molecule type" value="Genomic_DNA"/>
</dbReference>
<reference evidence="1" key="1">
    <citation type="submission" date="2023-04" db="EMBL/GenBank/DDBJ databases">
        <title>Draft Genome sequencing of Naganishia species isolated from polar environments using Oxford Nanopore Technology.</title>
        <authorList>
            <person name="Leo P."/>
            <person name="Venkateswaran K."/>
        </authorList>
    </citation>
    <scope>NUCLEOTIDE SEQUENCE</scope>
    <source>
        <strain evidence="1">MNA-CCFEE 5262</strain>
    </source>
</reference>
<gene>
    <name evidence="1" type="ORF">QFC20_006612</name>
</gene>
<comment type="caution">
    <text evidence="1">The sequence shown here is derived from an EMBL/GenBank/DDBJ whole genome shotgun (WGS) entry which is preliminary data.</text>
</comment>
<protein>
    <submittedName>
        <fullName evidence="1">Uncharacterized protein</fullName>
    </submittedName>
</protein>